<name>A0A256AC21_9FLAO</name>
<dbReference type="Proteomes" id="UP000216035">
    <property type="component" value="Unassembled WGS sequence"/>
</dbReference>
<evidence type="ECO:0000313" key="2">
    <source>
        <dbReference type="Proteomes" id="UP000216035"/>
    </source>
</evidence>
<evidence type="ECO:0000313" key="1">
    <source>
        <dbReference type="EMBL" id="OYQ51257.1"/>
    </source>
</evidence>
<accession>A0A256AC21</accession>
<dbReference type="EMBL" id="NOXX01000041">
    <property type="protein sequence ID" value="OYQ51257.1"/>
    <property type="molecule type" value="Genomic_DNA"/>
</dbReference>
<dbReference type="AlphaFoldDB" id="A0A256AC21"/>
<proteinExistence type="predicted"/>
<protein>
    <submittedName>
        <fullName evidence="1">Uncharacterized protein</fullName>
    </submittedName>
</protein>
<organism evidence="1 2">
    <name type="scientific">Flavobacterium aurantiibacter</name>
    <dbReference type="NCBI Taxonomy" id="2023067"/>
    <lineage>
        <taxon>Bacteria</taxon>
        <taxon>Pseudomonadati</taxon>
        <taxon>Bacteroidota</taxon>
        <taxon>Flavobacteriia</taxon>
        <taxon>Flavobacteriales</taxon>
        <taxon>Flavobacteriaceae</taxon>
        <taxon>Flavobacterium</taxon>
    </lineage>
</organism>
<gene>
    <name evidence="1" type="ORF">CHX27_00415</name>
</gene>
<keyword evidence="2" id="KW-1185">Reference proteome</keyword>
<reference evidence="1 2" key="1">
    <citation type="submission" date="2017-07" db="EMBL/GenBank/DDBJ databases">
        <title>Flavobacterium cyanobacteriorum sp. nov., isolated from cyanobacterial aggregates in a eutrophic lake.</title>
        <authorList>
            <person name="Cai H."/>
        </authorList>
    </citation>
    <scope>NUCLEOTIDE SEQUENCE [LARGE SCALE GENOMIC DNA]</scope>
    <source>
        <strain evidence="1 2">TH167</strain>
    </source>
</reference>
<dbReference type="RefSeq" id="WP_094484816.1">
    <property type="nucleotide sequence ID" value="NZ_NOXX01000041.1"/>
</dbReference>
<sequence>MKKKTIIALSLLGFVLFLFIRVQTFDYVGLYVLRNYAGNIEGEVPKNSDTLKIYPNFKFESSYYGKGSYKIKKEVLEEAIQFIYKYEFGLAGIEMRVERNFLTSNVKLIVSTDQEIYYERID</sequence>
<comment type="caution">
    <text evidence="1">The sequence shown here is derived from an EMBL/GenBank/DDBJ whole genome shotgun (WGS) entry which is preliminary data.</text>
</comment>